<dbReference type="AlphaFoldDB" id="A0A5N0TMN8"/>
<dbReference type="Gene3D" id="3.40.50.720">
    <property type="entry name" value="NAD(P)-binding Rossmann-like Domain"/>
    <property type="match status" value="1"/>
</dbReference>
<dbReference type="EMBL" id="VYUY01000003">
    <property type="protein sequence ID" value="KAA9135751.1"/>
    <property type="molecule type" value="Genomic_DNA"/>
</dbReference>
<reference evidence="5" key="1">
    <citation type="submission" date="2019-09" db="EMBL/GenBank/DDBJ databases">
        <title>Mumia zhuanghuii sp. nov. isolated from the intestinal contents of plateau pika (Ochotona curzoniae) in the Qinghai-Tibet plateau of China.</title>
        <authorList>
            <person name="Tian Z."/>
        </authorList>
    </citation>
    <scope>NUCLEOTIDE SEQUENCE [LARGE SCALE GENOMIC DNA]</scope>
    <source>
        <strain evidence="5">L-033</strain>
    </source>
</reference>
<evidence type="ECO:0000313" key="4">
    <source>
        <dbReference type="EMBL" id="KAA9135751.1"/>
    </source>
</evidence>
<comment type="caution">
    <text evidence="4">The sequence shown here is derived from an EMBL/GenBank/DDBJ whole genome shotgun (WGS) entry which is preliminary data.</text>
</comment>
<organism evidence="4 5">
    <name type="scientific">Microbacterium caowuchunii</name>
    <dbReference type="NCBI Taxonomy" id="2614638"/>
    <lineage>
        <taxon>Bacteria</taxon>
        <taxon>Bacillati</taxon>
        <taxon>Actinomycetota</taxon>
        <taxon>Actinomycetes</taxon>
        <taxon>Micrococcales</taxon>
        <taxon>Microbacteriaceae</taxon>
        <taxon>Microbacterium</taxon>
    </lineage>
</organism>
<dbReference type="Pfam" id="PF00106">
    <property type="entry name" value="adh_short"/>
    <property type="match status" value="1"/>
</dbReference>
<dbReference type="Proteomes" id="UP000326838">
    <property type="component" value="Unassembled WGS sequence"/>
</dbReference>
<dbReference type="NCBIfam" id="NF006119">
    <property type="entry name" value="PRK08264.1-5"/>
    <property type="match status" value="1"/>
</dbReference>
<dbReference type="GO" id="GO:0016491">
    <property type="term" value="F:oxidoreductase activity"/>
    <property type="evidence" value="ECO:0007669"/>
    <property type="project" value="UniProtKB-KW"/>
</dbReference>
<gene>
    <name evidence="4" type="ORF">F6B40_00705</name>
</gene>
<dbReference type="InterPro" id="IPR002347">
    <property type="entry name" value="SDR_fam"/>
</dbReference>
<accession>A0A5N0TMN8</accession>
<evidence type="ECO:0000313" key="5">
    <source>
        <dbReference type="Proteomes" id="UP000326838"/>
    </source>
</evidence>
<dbReference type="PRINTS" id="PR00080">
    <property type="entry name" value="SDRFAMILY"/>
</dbReference>
<keyword evidence="2" id="KW-0560">Oxidoreductase</keyword>
<dbReference type="PANTHER" id="PTHR44169:SF6">
    <property type="entry name" value="NADPH-DEPENDENT 1-ACYLDIHYDROXYACETONE PHOSPHATE REDUCTASE"/>
    <property type="match status" value="1"/>
</dbReference>
<dbReference type="InterPro" id="IPR036291">
    <property type="entry name" value="NAD(P)-bd_dom_sf"/>
</dbReference>
<dbReference type="SUPFAM" id="SSF51735">
    <property type="entry name" value="NAD(P)-binding Rossmann-fold domains"/>
    <property type="match status" value="1"/>
</dbReference>
<proteinExistence type="inferred from homology"/>
<evidence type="ECO:0000256" key="2">
    <source>
        <dbReference type="ARBA" id="ARBA00023002"/>
    </source>
</evidence>
<dbReference type="PRINTS" id="PR00081">
    <property type="entry name" value="GDHRDH"/>
</dbReference>
<evidence type="ECO:0000256" key="1">
    <source>
        <dbReference type="ARBA" id="ARBA00006484"/>
    </source>
</evidence>
<comment type="similarity">
    <text evidence="1 3">Belongs to the short-chain dehydrogenases/reductases (SDR) family.</text>
</comment>
<dbReference type="PANTHER" id="PTHR44169">
    <property type="entry name" value="NADPH-DEPENDENT 1-ACYLDIHYDROXYACETONE PHOSPHATE REDUCTASE"/>
    <property type="match status" value="1"/>
</dbReference>
<sequence length="240" mass="25261">MNVTHQIALVTGANRGIGRQFVHELLERGADKVYAAARRPESIQIDDPRVVPLRLDLLDHESVLTAAQAASDVSLLVNNAGISTGTPLVTGDPAEIRREMDTHFWGTLDVIRAFSPILAANGGGAIVNVLSALSWFAAPGSGAYAAAKAAEWNMTNGIRLELAPQGTLVQGVFLGAADTDIMAGYDGPKIDPRDVPRASLDGLSTESIEVVVDDWSAMVKASLSGDPAAFYTKITELLGA</sequence>
<name>A0A5N0TMN8_9MICO</name>
<dbReference type="RefSeq" id="WP_150891605.1">
    <property type="nucleotide sequence ID" value="NZ_VYUY01000003.1"/>
</dbReference>
<evidence type="ECO:0000256" key="3">
    <source>
        <dbReference type="RuleBase" id="RU000363"/>
    </source>
</evidence>
<protein>
    <submittedName>
        <fullName evidence="4">SDR family oxidoreductase</fullName>
    </submittedName>
</protein>
<keyword evidence="5" id="KW-1185">Reference proteome</keyword>